<dbReference type="Proteomes" id="UP001235939">
    <property type="component" value="Chromosome 01"/>
</dbReference>
<dbReference type="Gene3D" id="3.30.420.10">
    <property type="entry name" value="Ribonuclease H-like superfamily/Ribonuclease H"/>
    <property type="match status" value="1"/>
</dbReference>
<dbReference type="InterPro" id="IPR036397">
    <property type="entry name" value="RNaseH_sf"/>
</dbReference>
<evidence type="ECO:0000313" key="5">
    <source>
        <dbReference type="EMBL" id="UYV60508.1"/>
    </source>
</evidence>
<dbReference type="PANTHER" id="PTHR19232:SF7">
    <property type="entry name" value="CENTROCORTIN, ISOFORM A"/>
    <property type="match status" value="1"/>
</dbReference>
<evidence type="ECO:0000256" key="2">
    <source>
        <dbReference type="ARBA" id="ARBA00023054"/>
    </source>
</evidence>
<feature type="coiled-coil region" evidence="3">
    <location>
        <begin position="85"/>
        <end position="161"/>
    </location>
</feature>
<keyword evidence="2 3" id="KW-0175">Coiled coil</keyword>
<feature type="region of interest" description="Disordered" evidence="4">
    <location>
        <begin position="241"/>
        <end position="266"/>
    </location>
</feature>
<accession>A0ABY6JXZ7</accession>
<name>A0ABY6JXZ7_9ARAC</name>
<reference evidence="5 6" key="1">
    <citation type="submission" date="2022-01" db="EMBL/GenBank/DDBJ databases">
        <title>A chromosomal length assembly of Cordylochernes scorpioides.</title>
        <authorList>
            <person name="Zeh D."/>
            <person name="Zeh J."/>
        </authorList>
    </citation>
    <scope>NUCLEOTIDE SEQUENCE [LARGE SCALE GENOMIC DNA]</scope>
    <source>
        <strain evidence="5">IN4F17</strain>
        <tissue evidence="5">Whole Body</tissue>
    </source>
</reference>
<comment type="similarity">
    <text evidence="1">Belongs to the CDR2 family.</text>
</comment>
<dbReference type="InterPro" id="IPR026079">
    <property type="entry name" value="CDR2"/>
</dbReference>
<sequence length="379" mass="42544">MDKVFLHHDKASSHTSNKTQQFLQEMKDTLGLNFIRNSDIPVKSPDASPLDFYGFDLQLAAELGKTLLERNQELETALLGHQALAEEQSKEIEHLSRKVVLLREANNSKQKLSEQLEHSITELERANLRLKKESAADKKYIASLVASVEGLERRVEELEARSLPRPTPRPRPAPPTDHLATTLRVMLQGCQDPTHTRLDTILSQLKSKLALEQRLRQEIEVEVSRLGQENLELRQALQEPTAPLPEPPAVTEVEELPPPEEVVTSPLEEEISRSLLSELDEQYRLLISKYESLMKRQAGSCSGIGCLEDVGTQTELTAPTPEYKKLFEEIFSTLKKSLQPPPPCGEAPRLAPSPARHISGKWTYAEVVLRGHKQAASFS</sequence>
<proteinExistence type="inferred from homology"/>
<evidence type="ECO:0000256" key="4">
    <source>
        <dbReference type="SAM" id="MobiDB-lite"/>
    </source>
</evidence>
<feature type="coiled-coil region" evidence="3">
    <location>
        <begin position="202"/>
        <end position="236"/>
    </location>
</feature>
<gene>
    <name evidence="5" type="ORF">LAZ67_1001355</name>
</gene>
<keyword evidence="6" id="KW-1185">Reference proteome</keyword>
<dbReference type="PANTHER" id="PTHR19232">
    <property type="entry name" value="CENTROCORTIN FAMILY MEMBER"/>
    <property type="match status" value="1"/>
</dbReference>
<protein>
    <submittedName>
        <fullName evidence="5">Uncharacterized protein</fullName>
    </submittedName>
</protein>
<dbReference type="EMBL" id="CP092863">
    <property type="protein sequence ID" value="UYV60508.1"/>
    <property type="molecule type" value="Genomic_DNA"/>
</dbReference>
<evidence type="ECO:0000313" key="6">
    <source>
        <dbReference type="Proteomes" id="UP001235939"/>
    </source>
</evidence>
<organism evidence="5 6">
    <name type="scientific">Cordylochernes scorpioides</name>
    <dbReference type="NCBI Taxonomy" id="51811"/>
    <lineage>
        <taxon>Eukaryota</taxon>
        <taxon>Metazoa</taxon>
        <taxon>Ecdysozoa</taxon>
        <taxon>Arthropoda</taxon>
        <taxon>Chelicerata</taxon>
        <taxon>Arachnida</taxon>
        <taxon>Pseudoscorpiones</taxon>
        <taxon>Cheliferoidea</taxon>
        <taxon>Chernetidae</taxon>
        <taxon>Cordylochernes</taxon>
    </lineage>
</organism>
<evidence type="ECO:0000256" key="3">
    <source>
        <dbReference type="SAM" id="Coils"/>
    </source>
</evidence>
<evidence type="ECO:0000256" key="1">
    <source>
        <dbReference type="ARBA" id="ARBA00009019"/>
    </source>
</evidence>